<dbReference type="Pfam" id="PF00010">
    <property type="entry name" value="HLH"/>
    <property type="match status" value="2"/>
</dbReference>
<dbReference type="CDD" id="cd18918">
    <property type="entry name" value="bHLH_AtMYC1_like"/>
    <property type="match status" value="2"/>
</dbReference>
<dbReference type="PANTHER" id="PTHR46834">
    <property type="entry name" value="TRANSCRIPTION FACTOR BHLH91"/>
    <property type="match status" value="1"/>
</dbReference>
<keyword evidence="2" id="KW-0805">Transcription regulation</keyword>
<dbReference type="EMBL" id="JAGKQM010000005">
    <property type="protein sequence ID" value="KAH0925692.1"/>
    <property type="molecule type" value="Genomic_DNA"/>
</dbReference>
<keyword evidence="4" id="KW-0539">Nucleus</keyword>
<dbReference type="PROSITE" id="PS50888">
    <property type="entry name" value="BHLH"/>
    <property type="match status" value="2"/>
</dbReference>
<dbReference type="Gene3D" id="4.10.280.10">
    <property type="entry name" value="Helix-loop-helix DNA-binding domain"/>
    <property type="match status" value="2"/>
</dbReference>
<reference evidence="7 8" key="1">
    <citation type="submission" date="2021-05" db="EMBL/GenBank/DDBJ databases">
        <title>Genome Assembly of Synthetic Allotetraploid Brassica napus Reveals Homoeologous Exchanges between Subgenomes.</title>
        <authorList>
            <person name="Davis J.T."/>
        </authorList>
    </citation>
    <scope>NUCLEOTIDE SEQUENCE [LARGE SCALE GENOMIC DNA]</scope>
    <source>
        <strain evidence="8">cv. Da-Ae</strain>
        <tissue evidence="7">Seedling</tissue>
    </source>
</reference>
<organism evidence="7 8">
    <name type="scientific">Brassica napus</name>
    <name type="common">Rape</name>
    <dbReference type="NCBI Taxonomy" id="3708"/>
    <lineage>
        <taxon>Eukaryota</taxon>
        <taxon>Viridiplantae</taxon>
        <taxon>Streptophyta</taxon>
        <taxon>Embryophyta</taxon>
        <taxon>Tracheophyta</taxon>
        <taxon>Spermatophyta</taxon>
        <taxon>Magnoliopsida</taxon>
        <taxon>eudicotyledons</taxon>
        <taxon>Gunneridae</taxon>
        <taxon>Pentapetalae</taxon>
        <taxon>rosids</taxon>
        <taxon>malvids</taxon>
        <taxon>Brassicales</taxon>
        <taxon>Brassicaceae</taxon>
        <taxon>Brassiceae</taxon>
        <taxon>Brassica</taxon>
    </lineage>
</organism>
<keyword evidence="8" id="KW-1185">Reference proteome</keyword>
<dbReference type="InterPro" id="IPR036638">
    <property type="entry name" value="HLH_DNA-bd_sf"/>
</dbReference>
<evidence type="ECO:0000256" key="2">
    <source>
        <dbReference type="ARBA" id="ARBA00023015"/>
    </source>
</evidence>
<gene>
    <name evidence="7" type="ORF">HID58_017948</name>
</gene>
<evidence type="ECO:0000256" key="5">
    <source>
        <dbReference type="SAM" id="MobiDB-lite"/>
    </source>
</evidence>
<feature type="domain" description="BHLH" evidence="6">
    <location>
        <begin position="611"/>
        <end position="660"/>
    </location>
</feature>
<dbReference type="SUPFAM" id="SSF47459">
    <property type="entry name" value="HLH, helix-loop-helix DNA-binding domain"/>
    <property type="match status" value="2"/>
</dbReference>
<keyword evidence="3" id="KW-0804">Transcription</keyword>
<evidence type="ECO:0000256" key="3">
    <source>
        <dbReference type="ARBA" id="ARBA00023163"/>
    </source>
</evidence>
<name>A0ABQ8D8J3_BRANA</name>
<sequence length="821" mass="92400">MSKNWLRMYEESLCFDPTPLVDAILDSNDSYCEPNTATETGFPVSHQFQLPILVAGNTTNNFNDDVKLPTMEEFSVFLSSETQNLISNDNNNNHMIHQMIHGSNWDNSGLFMNTSVPNTTTTPTPDLLSLLHLPRCSVPLPSSNVSDILSGSCFTYDPLFHLNLPPQPPLIPSANYDHSGFFLDTNTTQRDQPSAGDENNNAQFDGGIIEFSKKIRRKGRGKQKIKPFTTERERRCHLNERFEALKLLIPSPTKADRASILQDGIDYIKELQRRVSELKYLVERKKCGGRHNNNNNSDDCINEDTNDDENIVKKLESDVLDQCPSNNSLRCSWLQRKSKVTEVDVRVVDDEVTIKVFQKKKINCLLVVSKNLNTDFVTNAEERENLYEEEMACFDSAEVTAESGAGPQPPPPQTIVAGSTSNSNCSVDVEDLPEFHLSPQDCPPQPSSTPLQFHINPLPPCDNQYQIHQMSHDQLQQQHANWDNGYQDFVNLGPNSSTTPDLLSLLHLPRCSLPQSMLPNSFSDIMSSSSAAAVMYDPLFHLNFPLQTRDQSQQRNSSCFLGVEDQIQMDANGGGGGINMMYYEGDNNNDGFDNGVIEFSSGGNNRKGRGSGKSRTFPTERERRVHFNDRFSDLKSLIPNPTKNDRASIVGEAIDYIKELLRTIEDLKMLVEKKKFGRFRSKKRARVGGEEEEEEEGDNVVYRPKSEGDQSCFSNNKALRCSWLKRKSKVTEVDVRIIDDEVTIKVVQKKKINCLLFTTRVLDQLQLDLHHVAGGQIGEHYSFLFNTKICEGSCVYASGIADTVMEVVEKQYMEAVPANGY</sequence>
<accession>A0ABQ8D8J3</accession>
<evidence type="ECO:0000256" key="1">
    <source>
        <dbReference type="ARBA" id="ARBA00004123"/>
    </source>
</evidence>
<evidence type="ECO:0000259" key="6">
    <source>
        <dbReference type="PROSITE" id="PS50888"/>
    </source>
</evidence>
<dbReference type="InterPro" id="IPR011598">
    <property type="entry name" value="bHLH_dom"/>
</dbReference>
<protein>
    <recommendedName>
        <fullName evidence="6">BHLH domain-containing protein</fullName>
    </recommendedName>
</protein>
<comment type="subcellular location">
    <subcellularLocation>
        <location evidence="1">Nucleus</location>
    </subcellularLocation>
</comment>
<evidence type="ECO:0000313" key="8">
    <source>
        <dbReference type="Proteomes" id="UP000824890"/>
    </source>
</evidence>
<proteinExistence type="predicted"/>
<evidence type="ECO:0000313" key="7">
    <source>
        <dbReference type="EMBL" id="KAH0925692.1"/>
    </source>
</evidence>
<feature type="region of interest" description="Disordered" evidence="5">
    <location>
        <begin position="399"/>
        <end position="423"/>
    </location>
</feature>
<dbReference type="PANTHER" id="PTHR46834:SF8">
    <property type="entry name" value="BHLH DOMAIN-CONTAINING PROTEIN"/>
    <property type="match status" value="1"/>
</dbReference>
<feature type="domain" description="BHLH" evidence="6">
    <location>
        <begin position="222"/>
        <end position="271"/>
    </location>
</feature>
<evidence type="ECO:0000256" key="4">
    <source>
        <dbReference type="ARBA" id="ARBA00023242"/>
    </source>
</evidence>
<dbReference type="SMART" id="SM00353">
    <property type="entry name" value="HLH"/>
    <property type="match status" value="2"/>
</dbReference>
<dbReference type="InterPro" id="IPR045895">
    <property type="entry name" value="bHLH91-like"/>
</dbReference>
<dbReference type="Proteomes" id="UP000824890">
    <property type="component" value="Unassembled WGS sequence"/>
</dbReference>
<comment type="caution">
    <text evidence="7">The sequence shown here is derived from an EMBL/GenBank/DDBJ whole genome shotgun (WGS) entry which is preliminary data.</text>
</comment>
<dbReference type="InterPro" id="IPR045896">
    <property type="entry name" value="MYC1-like_bHLH"/>
</dbReference>